<proteinExistence type="inferred from homology"/>
<keyword evidence="4 11" id="KW-0808">Transferase</keyword>
<keyword evidence="3 11" id="KW-0328">Glycosyltransferase</keyword>
<organism evidence="11 12">
    <name type="scientific">Rhizomicrobium palustre</name>
    <dbReference type="NCBI Taxonomy" id="189966"/>
    <lineage>
        <taxon>Bacteria</taxon>
        <taxon>Pseudomonadati</taxon>
        <taxon>Pseudomonadota</taxon>
        <taxon>Alphaproteobacteria</taxon>
        <taxon>Micropepsales</taxon>
        <taxon>Micropepsaceae</taxon>
        <taxon>Rhizomicrobium</taxon>
    </lineage>
</organism>
<accession>A0A846MWW8</accession>
<dbReference type="RefSeq" id="WP_167082132.1">
    <property type="nucleotide sequence ID" value="NZ_BAAADC010000001.1"/>
</dbReference>
<dbReference type="CDD" id="cd06442">
    <property type="entry name" value="DPM1_like"/>
    <property type="match status" value="1"/>
</dbReference>
<protein>
    <submittedName>
        <fullName evidence="11">Dolichol-phosphate mannosyltransferase</fullName>
        <ecNumber evidence="11">2.4.1.83</ecNumber>
    </submittedName>
</protein>
<dbReference type="EMBL" id="JAASRM010000001">
    <property type="protein sequence ID" value="NIK88034.1"/>
    <property type="molecule type" value="Genomic_DNA"/>
</dbReference>
<dbReference type="Pfam" id="PF04138">
    <property type="entry name" value="GtrA_DPMS_TM"/>
    <property type="match status" value="1"/>
</dbReference>
<feature type="transmembrane region" description="Helical" evidence="8">
    <location>
        <begin position="253"/>
        <end position="275"/>
    </location>
</feature>
<evidence type="ECO:0000256" key="4">
    <source>
        <dbReference type="ARBA" id="ARBA00022679"/>
    </source>
</evidence>
<evidence type="ECO:0000259" key="10">
    <source>
        <dbReference type="Pfam" id="PF04138"/>
    </source>
</evidence>
<evidence type="ECO:0000256" key="5">
    <source>
        <dbReference type="ARBA" id="ARBA00022692"/>
    </source>
</evidence>
<dbReference type="InterPro" id="IPR029044">
    <property type="entry name" value="Nucleotide-diphossugar_trans"/>
</dbReference>
<name>A0A846MWW8_9PROT</name>
<evidence type="ECO:0000256" key="6">
    <source>
        <dbReference type="ARBA" id="ARBA00022989"/>
    </source>
</evidence>
<keyword evidence="6 8" id="KW-1133">Transmembrane helix</keyword>
<dbReference type="InterPro" id="IPR001173">
    <property type="entry name" value="Glyco_trans_2-like"/>
</dbReference>
<dbReference type="GO" id="GO:0000271">
    <property type="term" value="P:polysaccharide biosynthetic process"/>
    <property type="evidence" value="ECO:0007669"/>
    <property type="project" value="InterPro"/>
</dbReference>
<keyword evidence="12" id="KW-1185">Reference proteome</keyword>
<dbReference type="GO" id="GO:0004582">
    <property type="term" value="F:dolichyl-phosphate beta-D-mannosyltransferase activity"/>
    <property type="evidence" value="ECO:0007669"/>
    <property type="project" value="UniProtKB-EC"/>
</dbReference>
<comment type="caution">
    <text evidence="11">The sequence shown here is derived from an EMBL/GenBank/DDBJ whole genome shotgun (WGS) entry which is preliminary data.</text>
</comment>
<comment type="subcellular location">
    <subcellularLocation>
        <location evidence="1">Membrane</location>
        <topology evidence="1">Multi-pass membrane protein</topology>
    </subcellularLocation>
</comment>
<dbReference type="AlphaFoldDB" id="A0A846MWW8"/>
<dbReference type="Gene3D" id="3.90.550.10">
    <property type="entry name" value="Spore Coat Polysaccharide Biosynthesis Protein SpsA, Chain A"/>
    <property type="match status" value="1"/>
</dbReference>
<gene>
    <name evidence="11" type="ORF">FHS83_001352</name>
</gene>
<evidence type="ECO:0000256" key="1">
    <source>
        <dbReference type="ARBA" id="ARBA00004141"/>
    </source>
</evidence>
<evidence type="ECO:0000256" key="3">
    <source>
        <dbReference type="ARBA" id="ARBA00022676"/>
    </source>
</evidence>
<comment type="similarity">
    <text evidence="2">Belongs to the glycosyltransferase 2 family.</text>
</comment>
<feature type="domain" description="GtrA/DPMS transmembrane" evidence="10">
    <location>
        <begin position="256"/>
        <end position="373"/>
    </location>
</feature>
<dbReference type="PANTHER" id="PTHR43398">
    <property type="entry name" value="DOLICHOL-PHOSPHATE MANNOSYLTRANSFERASE SUBUNIT 1"/>
    <property type="match status" value="1"/>
</dbReference>
<feature type="transmembrane region" description="Helical" evidence="8">
    <location>
        <begin position="321"/>
        <end position="342"/>
    </location>
</feature>
<evidence type="ECO:0000259" key="9">
    <source>
        <dbReference type="Pfam" id="PF00535"/>
    </source>
</evidence>
<dbReference type="EC" id="2.4.1.83" evidence="11"/>
<dbReference type="GO" id="GO:0016020">
    <property type="term" value="C:membrane"/>
    <property type="evidence" value="ECO:0007669"/>
    <property type="project" value="UniProtKB-SubCell"/>
</dbReference>
<dbReference type="InterPro" id="IPR007267">
    <property type="entry name" value="GtrA_DPMS_TM"/>
</dbReference>
<dbReference type="Pfam" id="PF00535">
    <property type="entry name" value="Glycos_transf_2"/>
    <property type="match status" value="1"/>
</dbReference>
<feature type="transmembrane region" description="Helical" evidence="8">
    <location>
        <begin position="281"/>
        <end position="301"/>
    </location>
</feature>
<evidence type="ECO:0000256" key="8">
    <source>
        <dbReference type="SAM" id="Phobius"/>
    </source>
</evidence>
<reference evidence="11 12" key="1">
    <citation type="submission" date="2020-03" db="EMBL/GenBank/DDBJ databases">
        <title>Genomic Encyclopedia of Type Strains, Phase IV (KMG-IV): sequencing the most valuable type-strain genomes for metagenomic binning, comparative biology and taxonomic classification.</title>
        <authorList>
            <person name="Goeker M."/>
        </authorList>
    </citation>
    <scope>NUCLEOTIDE SEQUENCE [LARGE SCALE GENOMIC DNA]</scope>
    <source>
        <strain evidence="11 12">DSM 19867</strain>
    </source>
</reference>
<dbReference type="PANTHER" id="PTHR43398:SF1">
    <property type="entry name" value="DOLICHOL-PHOSPHATE MANNOSYLTRANSFERASE SUBUNIT 1"/>
    <property type="match status" value="1"/>
</dbReference>
<sequence>MTLASIDAKTTPPAGQETVLSMVIPTYNERGNVAELIRRLDLTLAGISWEAIFVDDNSPDGTADALKQIARTDPRIRCLRRVGRRGLAGACIEGMLASSATYVAVMDADLQHDETVLPAMLAKLQSGQYDLVAATRYVDGGDASSFSASRGKISRLATKITQRLLGTELSDPMSGFFMMRRASFDEMVPRLSPVGFKILLDIATAKEGLRIAEQAYTFGTRFDGESKFNMQIGIEFLGLLLSKMTNGHLDPRFIFFAIVGATGIAVNLIIFYLALLLWPAASFEVAKAVATGVAMTSNFLLNNSLTYRDRRLKGLGLVRGFIGFCVFGAIGAFTDIGLASQLHHQHEVWWVAGLAGSIVGVLWNYAMSSMFIWRTR</sequence>
<feature type="transmembrane region" description="Helical" evidence="8">
    <location>
        <begin position="348"/>
        <end position="366"/>
    </location>
</feature>
<dbReference type="GO" id="GO:0009247">
    <property type="term" value="P:glycolipid biosynthetic process"/>
    <property type="evidence" value="ECO:0007669"/>
    <property type="project" value="TreeGrafter"/>
</dbReference>
<dbReference type="InterPro" id="IPR039528">
    <property type="entry name" value="DPM1-like"/>
</dbReference>
<evidence type="ECO:0000313" key="12">
    <source>
        <dbReference type="Proteomes" id="UP000570514"/>
    </source>
</evidence>
<evidence type="ECO:0000313" key="11">
    <source>
        <dbReference type="EMBL" id="NIK88034.1"/>
    </source>
</evidence>
<keyword evidence="7 8" id="KW-0472">Membrane</keyword>
<evidence type="ECO:0000256" key="7">
    <source>
        <dbReference type="ARBA" id="ARBA00023136"/>
    </source>
</evidence>
<dbReference type="SUPFAM" id="SSF53448">
    <property type="entry name" value="Nucleotide-diphospho-sugar transferases"/>
    <property type="match status" value="1"/>
</dbReference>
<keyword evidence="5 8" id="KW-0812">Transmembrane</keyword>
<feature type="domain" description="Glycosyltransferase 2-like" evidence="9">
    <location>
        <begin position="21"/>
        <end position="186"/>
    </location>
</feature>
<dbReference type="Proteomes" id="UP000570514">
    <property type="component" value="Unassembled WGS sequence"/>
</dbReference>
<evidence type="ECO:0000256" key="2">
    <source>
        <dbReference type="ARBA" id="ARBA00006739"/>
    </source>
</evidence>